<dbReference type="EMBL" id="CP071247">
    <property type="protein sequence ID" value="QSP93919.1"/>
    <property type="molecule type" value="Genomic_DNA"/>
</dbReference>
<proteinExistence type="predicted"/>
<gene>
    <name evidence="1" type="ORF">LPB19_12020</name>
</gene>
<reference evidence="1 2" key="1">
    <citation type="submission" date="2021-03" db="EMBL/GenBank/DDBJ databases">
        <title>Genome sequencing of Marinobacter sp. LPB0319.</title>
        <authorList>
            <person name="Kim J."/>
        </authorList>
    </citation>
    <scope>NUCLEOTIDE SEQUENCE [LARGE SCALE GENOMIC DNA]</scope>
    <source>
        <strain evidence="1 2">LPB0319</strain>
    </source>
</reference>
<evidence type="ECO:0008006" key="3">
    <source>
        <dbReference type="Google" id="ProtNLM"/>
    </source>
</evidence>
<accession>A0ABX7MP54</accession>
<keyword evidence="2" id="KW-1185">Reference proteome</keyword>
<sequence length="59" mass="6229">MTDASADGTYQCAREECNCRVADDETHYKTATGIFCCKECSEGKGCHHSGCNCGTKGGS</sequence>
<name>A0ABX7MP54_9GAMM</name>
<organism evidence="1 2">
    <name type="scientific">Marinobacter salinisoli</name>
    <dbReference type="NCBI Taxonomy" id="2769486"/>
    <lineage>
        <taxon>Bacteria</taxon>
        <taxon>Pseudomonadati</taxon>
        <taxon>Pseudomonadota</taxon>
        <taxon>Gammaproteobacteria</taxon>
        <taxon>Pseudomonadales</taxon>
        <taxon>Marinobacteraceae</taxon>
        <taxon>Marinobacter</taxon>
    </lineage>
</organism>
<protein>
    <recommendedName>
        <fullName evidence="3">Metallothionein</fullName>
    </recommendedName>
</protein>
<evidence type="ECO:0000313" key="2">
    <source>
        <dbReference type="Proteomes" id="UP000663555"/>
    </source>
</evidence>
<evidence type="ECO:0000313" key="1">
    <source>
        <dbReference type="EMBL" id="QSP93919.1"/>
    </source>
</evidence>
<dbReference type="Proteomes" id="UP000663555">
    <property type="component" value="Chromosome"/>
</dbReference>